<organism evidence="1 2">
    <name type="scientific">Roseibium hamelinense</name>
    <dbReference type="NCBI Taxonomy" id="150831"/>
    <lineage>
        <taxon>Bacteria</taxon>
        <taxon>Pseudomonadati</taxon>
        <taxon>Pseudomonadota</taxon>
        <taxon>Alphaproteobacteria</taxon>
        <taxon>Hyphomicrobiales</taxon>
        <taxon>Stappiaceae</taxon>
        <taxon>Roseibium</taxon>
    </lineage>
</organism>
<evidence type="ECO:0000313" key="1">
    <source>
        <dbReference type="EMBL" id="TWI90260.1"/>
    </source>
</evidence>
<protein>
    <submittedName>
        <fullName evidence="1">Uncharacterized protein</fullName>
    </submittedName>
</protein>
<name>A0A562TBN0_9HYPH</name>
<proteinExistence type="predicted"/>
<gene>
    <name evidence="1" type="ORF">JM93_01239</name>
</gene>
<dbReference type="EMBL" id="VLLF01000002">
    <property type="protein sequence ID" value="TWI90260.1"/>
    <property type="molecule type" value="Genomic_DNA"/>
</dbReference>
<reference evidence="1 2" key="1">
    <citation type="submission" date="2019-07" db="EMBL/GenBank/DDBJ databases">
        <title>Genomic Encyclopedia of Archaeal and Bacterial Type Strains, Phase II (KMG-II): from individual species to whole genera.</title>
        <authorList>
            <person name="Goeker M."/>
        </authorList>
    </citation>
    <scope>NUCLEOTIDE SEQUENCE [LARGE SCALE GENOMIC DNA]</scope>
    <source>
        <strain evidence="1 2">ATCC BAA-252</strain>
    </source>
</reference>
<keyword evidence="2" id="KW-1185">Reference proteome</keyword>
<evidence type="ECO:0000313" key="2">
    <source>
        <dbReference type="Proteomes" id="UP000320593"/>
    </source>
</evidence>
<comment type="caution">
    <text evidence="1">The sequence shown here is derived from an EMBL/GenBank/DDBJ whole genome shotgun (WGS) entry which is preliminary data.</text>
</comment>
<dbReference type="AlphaFoldDB" id="A0A562TBN0"/>
<dbReference type="Proteomes" id="UP000320593">
    <property type="component" value="Unassembled WGS sequence"/>
</dbReference>
<accession>A0A562TBN0</accession>
<sequence length="71" mass="7872">MIPTGNKRLLSTRVCTFRPVVETSDKCINLTLGKTLDGTTAQNGKFVKFQRLATGENILKKMQDDRLSANS</sequence>